<name>A0A4P6UHX3_9BURK</name>
<organism evidence="2 3">
    <name type="scientific">Hylemonella gracilis</name>
    <dbReference type="NCBI Taxonomy" id="80880"/>
    <lineage>
        <taxon>Bacteria</taxon>
        <taxon>Pseudomonadati</taxon>
        <taxon>Pseudomonadota</taxon>
        <taxon>Betaproteobacteria</taxon>
        <taxon>Burkholderiales</taxon>
        <taxon>Comamonadaceae</taxon>
        <taxon>Hylemonella</taxon>
    </lineage>
</organism>
<keyword evidence="1" id="KW-0472">Membrane</keyword>
<dbReference type="EMBL" id="CP031395">
    <property type="protein sequence ID" value="QBK04918.1"/>
    <property type="molecule type" value="Genomic_DNA"/>
</dbReference>
<keyword evidence="1" id="KW-0812">Transmembrane</keyword>
<protein>
    <submittedName>
        <fullName evidence="2">Uncharacterized protein</fullName>
    </submittedName>
</protein>
<dbReference type="Proteomes" id="UP000292939">
    <property type="component" value="Chromosome"/>
</dbReference>
<keyword evidence="1" id="KW-1133">Transmembrane helix</keyword>
<proteinExistence type="predicted"/>
<dbReference type="RefSeq" id="WP_165493162.1">
    <property type="nucleotide sequence ID" value="NZ_CP031395.1"/>
</dbReference>
<gene>
    <name evidence="2" type="ORF">DW355_09150</name>
</gene>
<dbReference type="KEGG" id="hgr:DW355_09150"/>
<evidence type="ECO:0000313" key="2">
    <source>
        <dbReference type="EMBL" id="QBK04918.1"/>
    </source>
</evidence>
<reference evidence="2 3" key="1">
    <citation type="submission" date="2018-07" db="EMBL/GenBank/DDBJ databases">
        <title>Exploring interactions and the metabolic potential of the ultra-small soil bacteria Hylemonella gracilis.</title>
        <authorList>
            <person name="Tyc O."/>
            <person name="Kulkarni P."/>
            <person name="Gawehns F."/>
            <person name="Hundscheid M."/>
            <person name="Zweers H."/>
            <person name="Garbeva P."/>
        </authorList>
    </citation>
    <scope>NUCLEOTIDE SEQUENCE [LARGE SCALE GENOMIC DNA]</scope>
    <source>
        <strain evidence="2 3">NS1</strain>
    </source>
</reference>
<feature type="transmembrane region" description="Helical" evidence="1">
    <location>
        <begin position="27"/>
        <end position="47"/>
    </location>
</feature>
<sequence>MFVVLFIAFFVLPSALFLVGAAVLHSFHLLLGGLVMAAASVVFFLVSRGVEKQKKMKAQEERRCSDPSGGTH</sequence>
<evidence type="ECO:0000256" key="1">
    <source>
        <dbReference type="SAM" id="Phobius"/>
    </source>
</evidence>
<dbReference type="AlphaFoldDB" id="A0A4P6UHX3"/>
<evidence type="ECO:0000313" key="3">
    <source>
        <dbReference type="Proteomes" id="UP000292939"/>
    </source>
</evidence>
<accession>A0A4P6UHX3</accession>